<gene>
    <name evidence="6" type="ORF">AB2U05_00625</name>
</gene>
<name>A0AB39TEP6_9ACTN</name>
<evidence type="ECO:0000256" key="3">
    <source>
        <dbReference type="ARBA" id="ARBA00023004"/>
    </source>
</evidence>
<dbReference type="EMBL" id="CP163445">
    <property type="protein sequence ID" value="XDQ77088.1"/>
    <property type="molecule type" value="Genomic_DNA"/>
</dbReference>
<feature type="domain" description="JmjC" evidence="5">
    <location>
        <begin position="98"/>
        <end position="236"/>
    </location>
</feature>
<proteinExistence type="predicted"/>
<dbReference type="InterPro" id="IPR003347">
    <property type="entry name" value="JmjC_dom"/>
</dbReference>
<reference evidence="6" key="1">
    <citation type="submission" date="2024-07" db="EMBL/GenBank/DDBJ databases">
        <authorList>
            <person name="Yu S.T."/>
        </authorList>
    </citation>
    <scope>NUCLEOTIDE SEQUENCE</scope>
    <source>
        <strain evidence="6">Y1</strain>
    </source>
</reference>
<organism evidence="6">
    <name type="scientific">Streptomyces sp. Y1</name>
    <dbReference type="NCBI Taxonomy" id="3238634"/>
    <lineage>
        <taxon>Bacteria</taxon>
        <taxon>Bacillati</taxon>
        <taxon>Actinomycetota</taxon>
        <taxon>Actinomycetes</taxon>
        <taxon>Kitasatosporales</taxon>
        <taxon>Streptomycetaceae</taxon>
        <taxon>Streptomyces</taxon>
    </lineage>
</organism>
<protein>
    <submittedName>
        <fullName evidence="6">Cupin domain-containing protein</fullName>
    </submittedName>
</protein>
<dbReference type="Gene3D" id="2.60.120.650">
    <property type="entry name" value="Cupin"/>
    <property type="match status" value="1"/>
</dbReference>
<evidence type="ECO:0000256" key="1">
    <source>
        <dbReference type="ARBA" id="ARBA00001954"/>
    </source>
</evidence>
<evidence type="ECO:0000256" key="2">
    <source>
        <dbReference type="ARBA" id="ARBA00022723"/>
    </source>
</evidence>
<evidence type="ECO:0000259" key="5">
    <source>
        <dbReference type="PROSITE" id="PS51184"/>
    </source>
</evidence>
<evidence type="ECO:0000313" key="6">
    <source>
        <dbReference type="EMBL" id="XDQ77088.1"/>
    </source>
</evidence>
<dbReference type="RefSeq" id="WP_369182070.1">
    <property type="nucleotide sequence ID" value="NZ_CP163445.1"/>
</dbReference>
<dbReference type="PANTHER" id="PTHR13096">
    <property type="entry name" value="MINA53 MYC INDUCED NUCLEAR ANTIGEN"/>
    <property type="match status" value="1"/>
</dbReference>
<dbReference type="Pfam" id="PF08007">
    <property type="entry name" value="JmjC_2"/>
    <property type="match status" value="1"/>
</dbReference>
<keyword evidence="2" id="KW-0479">Metal-binding</keyword>
<dbReference type="PANTHER" id="PTHR13096:SF8">
    <property type="entry name" value="RIBOSOMAL OXYGENASE 1"/>
    <property type="match status" value="1"/>
</dbReference>
<dbReference type="PROSITE" id="PS51184">
    <property type="entry name" value="JMJC"/>
    <property type="match status" value="1"/>
</dbReference>
<sequence length="313" mass="32678">MGRVLAELVGDTEDFARALEDRRPQVFRTAGWPAGLPRPDELDAVLHGGLLRVPYVEMVMGGEVVAPERFCTARTVAGRRDEGWADPGRITALLAEGATLLLPQLDQWHAPVRALAGDIALQLGRRTEAFCFATGAGRRGLDVHRDDADVLVVQLAGEKEWTVHEAPADGRWRPGLAPEPGPVAVQTVLAPGEVLYVPRGAPHAATGRQGLSVHLSFVVREVGTGRLHAAVGEFLAAGTSRGGGSGSGTGVGAGDLPERPGTAADLLAAAAEVLHRSRARLAELTPEELLRLARGPLPAPAPDAPPLPGPLGG</sequence>
<dbReference type="SUPFAM" id="SSF51197">
    <property type="entry name" value="Clavaminate synthase-like"/>
    <property type="match status" value="1"/>
</dbReference>
<evidence type="ECO:0000256" key="4">
    <source>
        <dbReference type="SAM" id="MobiDB-lite"/>
    </source>
</evidence>
<keyword evidence="3" id="KW-0408">Iron</keyword>
<comment type="cofactor">
    <cofactor evidence="1">
        <name>Fe(2+)</name>
        <dbReference type="ChEBI" id="CHEBI:29033"/>
    </cofactor>
</comment>
<dbReference type="InterPro" id="IPR039994">
    <property type="entry name" value="NO66-like"/>
</dbReference>
<dbReference type="AlphaFoldDB" id="A0AB39TEP6"/>
<feature type="compositionally biased region" description="Pro residues" evidence="4">
    <location>
        <begin position="297"/>
        <end position="313"/>
    </location>
</feature>
<accession>A0AB39TEP6</accession>
<feature type="region of interest" description="Disordered" evidence="4">
    <location>
        <begin position="293"/>
        <end position="313"/>
    </location>
</feature>
<dbReference type="GO" id="GO:0046872">
    <property type="term" value="F:metal ion binding"/>
    <property type="evidence" value="ECO:0007669"/>
    <property type="project" value="UniProtKB-KW"/>
</dbReference>